<accession>A0A2T7DS37</accession>
<reference evidence="2 3" key="1">
    <citation type="submission" date="2018-04" db="EMBL/GenBank/DDBJ databases">
        <title>WGS assembly of Panicum hallii var. hallii HAL2.</title>
        <authorList>
            <person name="Lovell J."/>
            <person name="Jenkins J."/>
            <person name="Lowry D."/>
            <person name="Mamidi S."/>
            <person name="Sreedasyam A."/>
            <person name="Weng X."/>
            <person name="Barry K."/>
            <person name="Bonette J."/>
            <person name="Campitelli B."/>
            <person name="Daum C."/>
            <person name="Gordon S."/>
            <person name="Gould B."/>
            <person name="Lipzen A."/>
            <person name="MacQueen A."/>
            <person name="Palacio-Mejia J."/>
            <person name="Plott C."/>
            <person name="Shakirov E."/>
            <person name="Shu S."/>
            <person name="Yoshinaga Y."/>
            <person name="Zane M."/>
            <person name="Rokhsar D."/>
            <person name="Grimwood J."/>
            <person name="Schmutz J."/>
            <person name="Juenger T."/>
        </authorList>
    </citation>
    <scope>NUCLEOTIDE SEQUENCE [LARGE SCALE GENOMIC DNA]</scope>
    <source>
        <strain evidence="3">cv. HAL2</strain>
    </source>
</reference>
<dbReference type="Gramene" id="PUZ58393">
    <property type="protein sequence ID" value="PUZ58393"/>
    <property type="gene ID" value="GQ55_5G506500"/>
</dbReference>
<feature type="compositionally biased region" description="Basic and acidic residues" evidence="1">
    <location>
        <begin position="85"/>
        <end position="96"/>
    </location>
</feature>
<name>A0A2T7DS37_9POAL</name>
<protein>
    <submittedName>
        <fullName evidence="2">Uncharacterized protein</fullName>
    </submittedName>
</protein>
<organism evidence="2 3">
    <name type="scientific">Panicum hallii var. hallii</name>
    <dbReference type="NCBI Taxonomy" id="1504633"/>
    <lineage>
        <taxon>Eukaryota</taxon>
        <taxon>Viridiplantae</taxon>
        <taxon>Streptophyta</taxon>
        <taxon>Embryophyta</taxon>
        <taxon>Tracheophyta</taxon>
        <taxon>Spermatophyta</taxon>
        <taxon>Magnoliopsida</taxon>
        <taxon>Liliopsida</taxon>
        <taxon>Poales</taxon>
        <taxon>Poaceae</taxon>
        <taxon>PACMAD clade</taxon>
        <taxon>Panicoideae</taxon>
        <taxon>Panicodae</taxon>
        <taxon>Paniceae</taxon>
        <taxon>Panicinae</taxon>
        <taxon>Panicum</taxon>
        <taxon>Panicum sect. Panicum</taxon>
    </lineage>
</organism>
<evidence type="ECO:0000313" key="3">
    <source>
        <dbReference type="Proteomes" id="UP000244336"/>
    </source>
</evidence>
<dbReference type="OrthoDB" id="10409179at2759"/>
<dbReference type="AlphaFoldDB" id="A0A2T7DS37"/>
<gene>
    <name evidence="2" type="ORF">GQ55_5G506500</name>
</gene>
<dbReference type="EMBL" id="CM009753">
    <property type="protein sequence ID" value="PUZ58393.1"/>
    <property type="molecule type" value="Genomic_DNA"/>
</dbReference>
<proteinExistence type="predicted"/>
<feature type="region of interest" description="Disordered" evidence="1">
    <location>
        <begin position="73"/>
        <end position="96"/>
    </location>
</feature>
<evidence type="ECO:0000313" key="2">
    <source>
        <dbReference type="EMBL" id="PUZ58393.1"/>
    </source>
</evidence>
<dbReference type="Proteomes" id="UP000244336">
    <property type="component" value="Chromosome 5"/>
</dbReference>
<evidence type="ECO:0000256" key="1">
    <source>
        <dbReference type="SAM" id="MobiDB-lite"/>
    </source>
</evidence>
<sequence length="96" mass="11220">MKEIIMPQSEVDYVLSYELESCGPETEAWMEAFHPDLHALGENEDRRMLAHQEGFKRQIASKGYVAMMVEVADDDEEQDEDEDYILDHETLEEPRN</sequence>
<feature type="compositionally biased region" description="Acidic residues" evidence="1">
    <location>
        <begin position="73"/>
        <end position="84"/>
    </location>
</feature>
<keyword evidence="3" id="KW-1185">Reference proteome</keyword>